<proteinExistence type="predicted"/>
<comment type="caution">
    <text evidence="2">The sequence shown here is derived from an EMBL/GenBank/DDBJ whole genome shotgun (WGS) entry which is preliminary data.</text>
</comment>
<accession>A0AAW9D4G3</accession>
<gene>
    <name evidence="2" type="ORF">C7S16_1070</name>
</gene>
<dbReference type="Proteomes" id="UP001272137">
    <property type="component" value="Unassembled WGS sequence"/>
</dbReference>
<evidence type="ECO:0000313" key="2">
    <source>
        <dbReference type="EMBL" id="MDW9256823.1"/>
    </source>
</evidence>
<protein>
    <submittedName>
        <fullName evidence="2">Uncharacterized protein</fullName>
    </submittedName>
</protein>
<feature type="region of interest" description="Disordered" evidence="1">
    <location>
        <begin position="1"/>
        <end position="39"/>
    </location>
</feature>
<feature type="compositionally biased region" description="Low complexity" evidence="1">
    <location>
        <begin position="9"/>
        <end position="19"/>
    </location>
</feature>
<evidence type="ECO:0000313" key="3">
    <source>
        <dbReference type="Proteomes" id="UP001272137"/>
    </source>
</evidence>
<dbReference type="AlphaFoldDB" id="A0AAW9D4G3"/>
<organism evidence="2 3">
    <name type="scientific">Burkholderia thailandensis</name>
    <dbReference type="NCBI Taxonomy" id="57975"/>
    <lineage>
        <taxon>Bacteria</taxon>
        <taxon>Pseudomonadati</taxon>
        <taxon>Pseudomonadota</taxon>
        <taxon>Betaproteobacteria</taxon>
        <taxon>Burkholderiales</taxon>
        <taxon>Burkholderiaceae</taxon>
        <taxon>Burkholderia</taxon>
        <taxon>pseudomallei group</taxon>
    </lineage>
</organism>
<dbReference type="EMBL" id="QXCT01000002">
    <property type="protein sequence ID" value="MDW9256823.1"/>
    <property type="molecule type" value="Genomic_DNA"/>
</dbReference>
<reference evidence="2" key="1">
    <citation type="submission" date="2018-08" db="EMBL/GenBank/DDBJ databases">
        <title>Identification of Burkholderia cepacia strains that express a Burkholderia pseudomallei-like capsular polysaccharide.</title>
        <authorList>
            <person name="Burtnick M.N."/>
            <person name="Vongsouvath M."/>
            <person name="Newton P."/>
            <person name="Wuthiekanun V."/>
            <person name="Limmathurotsakul D."/>
            <person name="Brett P.J."/>
            <person name="Chantratita N."/>
            <person name="Dance D.A."/>
        </authorList>
    </citation>
    <scope>NUCLEOTIDE SEQUENCE</scope>
    <source>
        <strain evidence="2">SBXCC001</strain>
    </source>
</reference>
<sequence>MRQMRRRAIAATRAGPAARANRRSRIAPPPTERRSMSDQ</sequence>
<evidence type="ECO:0000256" key="1">
    <source>
        <dbReference type="SAM" id="MobiDB-lite"/>
    </source>
</evidence>
<name>A0AAW9D4G3_BURTH</name>